<dbReference type="Pfam" id="PF00069">
    <property type="entry name" value="Pkinase"/>
    <property type="match status" value="1"/>
</dbReference>
<dbReference type="InterPro" id="IPR008266">
    <property type="entry name" value="Tyr_kinase_AS"/>
</dbReference>
<dbReference type="GO" id="GO:0005737">
    <property type="term" value="C:cytoplasm"/>
    <property type="evidence" value="ECO:0007669"/>
    <property type="project" value="TreeGrafter"/>
</dbReference>
<organism evidence="2 3">
    <name type="scientific">Pristionchus entomophagus</name>
    <dbReference type="NCBI Taxonomy" id="358040"/>
    <lineage>
        <taxon>Eukaryota</taxon>
        <taxon>Metazoa</taxon>
        <taxon>Ecdysozoa</taxon>
        <taxon>Nematoda</taxon>
        <taxon>Chromadorea</taxon>
        <taxon>Rhabditida</taxon>
        <taxon>Rhabditina</taxon>
        <taxon>Diplogasteromorpha</taxon>
        <taxon>Diplogasteroidea</taxon>
        <taxon>Neodiplogasteridae</taxon>
        <taxon>Pristionchus</taxon>
    </lineage>
</organism>
<evidence type="ECO:0000313" key="3">
    <source>
        <dbReference type="Proteomes" id="UP001432027"/>
    </source>
</evidence>
<dbReference type="SUPFAM" id="SSF56112">
    <property type="entry name" value="Protein kinase-like (PK-like)"/>
    <property type="match status" value="1"/>
</dbReference>
<dbReference type="Proteomes" id="UP001432027">
    <property type="component" value="Unassembled WGS sequence"/>
</dbReference>
<protein>
    <recommendedName>
        <fullName evidence="1">Protein kinase domain-containing protein</fullName>
    </recommendedName>
</protein>
<dbReference type="EMBL" id="BTSX01000006">
    <property type="protein sequence ID" value="GMT06395.1"/>
    <property type="molecule type" value="Genomic_DNA"/>
</dbReference>
<dbReference type="GO" id="GO:0004674">
    <property type="term" value="F:protein serine/threonine kinase activity"/>
    <property type="evidence" value="ECO:0007669"/>
    <property type="project" value="InterPro"/>
</dbReference>
<accession>A0AAV5UH79</accession>
<name>A0AAV5UH79_9BILA</name>
<keyword evidence="3" id="KW-1185">Reference proteome</keyword>
<dbReference type="PROSITE" id="PS50011">
    <property type="entry name" value="PROTEIN_KINASE_DOM"/>
    <property type="match status" value="1"/>
</dbReference>
<dbReference type="PANTHER" id="PTHR24348">
    <property type="entry name" value="SERINE/THREONINE-PROTEIN KINASE UNC-51-RELATED"/>
    <property type="match status" value="1"/>
</dbReference>
<dbReference type="GO" id="GO:0006914">
    <property type="term" value="P:autophagy"/>
    <property type="evidence" value="ECO:0007669"/>
    <property type="project" value="UniProtKB-ARBA"/>
</dbReference>
<feature type="non-terminal residue" evidence="2">
    <location>
        <position position="1"/>
    </location>
</feature>
<dbReference type="PROSITE" id="PS00109">
    <property type="entry name" value="PROTEIN_KINASE_TYR"/>
    <property type="match status" value="1"/>
</dbReference>
<dbReference type="InterPro" id="IPR011009">
    <property type="entry name" value="Kinase-like_dom_sf"/>
</dbReference>
<proteinExistence type="predicted"/>
<dbReference type="InterPro" id="IPR000719">
    <property type="entry name" value="Prot_kinase_dom"/>
</dbReference>
<comment type="caution">
    <text evidence="2">The sequence shown here is derived from an EMBL/GenBank/DDBJ whole genome shotgun (WGS) entry which is preliminary data.</text>
</comment>
<dbReference type="InterPro" id="IPR045269">
    <property type="entry name" value="Atg1-like"/>
</dbReference>
<dbReference type="GO" id="GO:0005524">
    <property type="term" value="F:ATP binding"/>
    <property type="evidence" value="ECO:0007669"/>
    <property type="project" value="InterPro"/>
</dbReference>
<dbReference type="SMART" id="SM00220">
    <property type="entry name" value="S_TKc"/>
    <property type="match status" value="1"/>
</dbReference>
<evidence type="ECO:0000259" key="1">
    <source>
        <dbReference type="PROSITE" id="PS50011"/>
    </source>
</evidence>
<reference evidence="2" key="1">
    <citation type="submission" date="2023-10" db="EMBL/GenBank/DDBJ databases">
        <title>Genome assembly of Pristionchus species.</title>
        <authorList>
            <person name="Yoshida K."/>
            <person name="Sommer R.J."/>
        </authorList>
    </citation>
    <scope>NUCLEOTIDE SEQUENCE</scope>
    <source>
        <strain evidence="2">RS0144</strain>
    </source>
</reference>
<dbReference type="GO" id="GO:0010506">
    <property type="term" value="P:regulation of autophagy"/>
    <property type="evidence" value="ECO:0007669"/>
    <property type="project" value="InterPro"/>
</dbReference>
<evidence type="ECO:0000313" key="2">
    <source>
        <dbReference type="EMBL" id="GMT06395.1"/>
    </source>
</evidence>
<sequence length="128" mass="14396">SYFVMELCEEGSLHNYIKRVKALTPEHARTVLFQLLKVIEHLHKQNLCHRDLSAGNVLIKHITAKGPSIKICDFGLSKVMEEGIVAQTMAGTPGYMNPYIIQFVKYGKEVDLYSLGALLYLMLTGEDP</sequence>
<dbReference type="AlphaFoldDB" id="A0AAV5UH79"/>
<gene>
    <name evidence="2" type="ORF">PENTCL1PPCAC_28569</name>
</gene>
<dbReference type="Gene3D" id="1.10.510.10">
    <property type="entry name" value="Transferase(Phosphotransferase) domain 1"/>
    <property type="match status" value="1"/>
</dbReference>
<feature type="domain" description="Protein kinase" evidence="1">
    <location>
        <begin position="1"/>
        <end position="128"/>
    </location>
</feature>
<feature type="non-terminal residue" evidence="2">
    <location>
        <position position="128"/>
    </location>
</feature>